<evidence type="ECO:0008006" key="2">
    <source>
        <dbReference type="Google" id="ProtNLM"/>
    </source>
</evidence>
<reference evidence="1" key="1">
    <citation type="journal article" date="2015" name="PLoS ONE">
        <title>An Insight into the Sialome of the Lone Star Tick, Amblyomma americanum, with a Glimpse on Its Time Dependent Gene Expression.</title>
        <authorList>
            <person name="Karim S."/>
            <person name="Ribeiro J.M."/>
        </authorList>
    </citation>
    <scope>NUCLEOTIDE SEQUENCE</scope>
    <source>
        <tissue evidence="1">Salivary gland</tissue>
    </source>
</reference>
<evidence type="ECO:0000313" key="1">
    <source>
        <dbReference type="EMBL" id="JAG90269.1"/>
    </source>
</evidence>
<feature type="non-terminal residue" evidence="1">
    <location>
        <position position="1"/>
    </location>
</feature>
<dbReference type="AlphaFoldDB" id="A0A0C9S0Q9"/>
<dbReference type="EMBL" id="GBZX01002471">
    <property type="protein sequence ID" value="JAG90269.1"/>
    <property type="molecule type" value="mRNA"/>
</dbReference>
<organism evidence="1">
    <name type="scientific">Amblyomma americanum</name>
    <name type="common">Lone star tick</name>
    <dbReference type="NCBI Taxonomy" id="6943"/>
    <lineage>
        <taxon>Eukaryota</taxon>
        <taxon>Metazoa</taxon>
        <taxon>Ecdysozoa</taxon>
        <taxon>Arthropoda</taxon>
        <taxon>Chelicerata</taxon>
        <taxon>Arachnida</taxon>
        <taxon>Acari</taxon>
        <taxon>Parasitiformes</taxon>
        <taxon>Ixodida</taxon>
        <taxon>Ixodoidea</taxon>
        <taxon>Ixodidae</taxon>
        <taxon>Amblyomminae</taxon>
        <taxon>Amblyomma</taxon>
    </lineage>
</organism>
<name>A0A0C9S0Q9_AMBAM</name>
<protein>
    <recommendedName>
        <fullName evidence="2">Tick transposon</fullName>
    </recommendedName>
</protein>
<sequence length="146" mass="17199">IFRARNKPIDSSVELAFQDLHITRVDVQKFLGVYFHEHMSWAQQVSKLRINASRTIGLLSKLRLFLPAWFKQKLYYAMIFSRLYYCILVWGSTGKSNLEKLHVLQKKYIRFIENKSRYEDASPLFPKYKILPIRTLTSKAGELPVS</sequence>
<accession>A0A0C9S0Q9</accession>
<proteinExistence type="evidence at transcript level"/>